<dbReference type="Proteomes" id="UP000242525">
    <property type="component" value="Unassembled WGS sequence"/>
</dbReference>
<protein>
    <recommendedName>
        <fullName evidence="2">Ell binding protein Ebp1 C-terminal domain-containing protein</fullName>
    </recommendedName>
</protein>
<dbReference type="Pfam" id="PF21204">
    <property type="entry name" value="Ebp1_C"/>
    <property type="match status" value="1"/>
</dbReference>
<accession>A0A0J9XJN7</accession>
<feature type="compositionally biased region" description="Basic and acidic residues" evidence="1">
    <location>
        <begin position="113"/>
        <end position="136"/>
    </location>
</feature>
<feature type="region of interest" description="Disordered" evidence="1">
    <location>
        <begin position="82"/>
        <end position="178"/>
    </location>
</feature>
<feature type="domain" description="Ell binding protein Ebp1 C-terminal" evidence="2">
    <location>
        <begin position="164"/>
        <end position="283"/>
    </location>
</feature>
<dbReference type="OrthoDB" id="284473at2759"/>
<dbReference type="InterPro" id="IPR049403">
    <property type="entry name" value="Ebp1_C"/>
</dbReference>
<name>A0A0J9XJN7_GEOCN</name>
<keyword evidence="4" id="KW-1185">Reference proteome</keyword>
<dbReference type="STRING" id="1173061.A0A0J9XJN7"/>
<proteinExistence type="predicted"/>
<organism evidence="3 4">
    <name type="scientific">Geotrichum candidum</name>
    <name type="common">Oospora lactis</name>
    <name type="synonym">Dipodascus geotrichum</name>
    <dbReference type="NCBI Taxonomy" id="1173061"/>
    <lineage>
        <taxon>Eukaryota</taxon>
        <taxon>Fungi</taxon>
        <taxon>Dikarya</taxon>
        <taxon>Ascomycota</taxon>
        <taxon>Saccharomycotina</taxon>
        <taxon>Dipodascomycetes</taxon>
        <taxon>Dipodascales</taxon>
        <taxon>Dipodascaceae</taxon>
        <taxon>Geotrichum</taxon>
    </lineage>
</organism>
<dbReference type="AlphaFoldDB" id="A0A0J9XJN7"/>
<comment type="caution">
    <text evidence="3">The sequence shown here is derived from an EMBL/GenBank/DDBJ whole genome shotgun (WGS) entry which is preliminary data.</text>
</comment>
<reference evidence="3" key="1">
    <citation type="submission" date="2014-03" db="EMBL/GenBank/DDBJ databases">
        <authorList>
            <person name="Casaregola S."/>
        </authorList>
    </citation>
    <scope>NUCLEOTIDE SEQUENCE [LARGE SCALE GENOMIC DNA]</scope>
    <source>
        <strain evidence="3">CLIB 918</strain>
    </source>
</reference>
<evidence type="ECO:0000259" key="2">
    <source>
        <dbReference type="Pfam" id="PF21204"/>
    </source>
</evidence>
<dbReference type="EMBL" id="CCBN010000023">
    <property type="protein sequence ID" value="CDO57575.1"/>
    <property type="molecule type" value="Genomic_DNA"/>
</dbReference>
<gene>
    <name evidence="3" type="ORF">BN980_GECA23s00329g</name>
</gene>
<evidence type="ECO:0000256" key="1">
    <source>
        <dbReference type="SAM" id="MobiDB-lite"/>
    </source>
</evidence>
<evidence type="ECO:0000313" key="4">
    <source>
        <dbReference type="Proteomes" id="UP000242525"/>
    </source>
</evidence>
<sequence>MSLTNGTNYEDEISSPEAPFVMPPMLSPTLPAWCQNIPDRHDSPIPEISLNNVKTKRVAIVKSNRSNSLMVKIKFDNKAKLRKIIKSKSGPPPIKRRQSSTRSYSSSEDDDNDVRARPPRRQEKPNGRSEKDELARNHNAPVTKKQKHPQWPASLSPPGQVPTLNSKPQPSRDQRESHHQLLMNKYGRWSYLARKQKHESDNFMKQKRPLVAYVTAIDALIAYIVAFDYEDRAEVVMNRAKPARSWSTLVPYVQWLINMLEGKGHSELIGLCYLIRALIHLRILSSYEDQTMKLGADSEAESFRELAIKQIKTREASNQDFKGGMRDLGLEVIERKFPKTWRGRTTTLQPVSKHEGGYRPLEDPYYLPLLPFSSLQEGAAFGYAIIREWADRQNIECNWVLIRGLKS</sequence>
<evidence type="ECO:0000313" key="3">
    <source>
        <dbReference type="EMBL" id="CDO57575.1"/>
    </source>
</evidence>